<sequence length="114" mass="12914">MATRVRDASAVRAGCNRLGLDEPVEGEVKLFSQTVSGLAVQLRDWRYPVVFDLKTGESKFDNYQGYWGNQKELDQFLQAYAVEKTKLEARRKGYSVTERPLRDGNIQLSIQLGA</sequence>
<proteinExistence type="predicted"/>
<reference evidence="1 2" key="1">
    <citation type="journal article" date="2013" name="Mar. Genomics">
        <title>Expression of sulfatases in Rhodopirellula baltica and the diversity of sulfatases in the genus Rhodopirellula.</title>
        <authorList>
            <person name="Wegner C.E."/>
            <person name="Richter-Heitmann T."/>
            <person name="Klindworth A."/>
            <person name="Klockow C."/>
            <person name="Richter M."/>
            <person name="Achstetter T."/>
            <person name="Glockner F.O."/>
            <person name="Harder J."/>
        </authorList>
    </citation>
    <scope>NUCLEOTIDE SEQUENCE [LARGE SCALE GENOMIC DNA]</scope>
    <source>
        <strain evidence="1 2">WH47</strain>
    </source>
</reference>
<evidence type="ECO:0000313" key="1">
    <source>
        <dbReference type="EMBL" id="EGF24940.1"/>
    </source>
</evidence>
<name>F2AZI5_RHOBT</name>
<protein>
    <recommendedName>
        <fullName evidence="3">DUF1257 domain-containing protein</fullName>
    </recommendedName>
</protein>
<evidence type="ECO:0008006" key="3">
    <source>
        <dbReference type="Google" id="ProtNLM"/>
    </source>
</evidence>
<organism evidence="1 2">
    <name type="scientific">Rhodopirellula baltica WH47</name>
    <dbReference type="NCBI Taxonomy" id="991778"/>
    <lineage>
        <taxon>Bacteria</taxon>
        <taxon>Pseudomonadati</taxon>
        <taxon>Planctomycetota</taxon>
        <taxon>Planctomycetia</taxon>
        <taxon>Pirellulales</taxon>
        <taxon>Pirellulaceae</taxon>
        <taxon>Rhodopirellula</taxon>
    </lineage>
</organism>
<dbReference type="EMBL" id="AFAR01000259">
    <property type="protein sequence ID" value="EGF24940.1"/>
    <property type="molecule type" value="Genomic_DNA"/>
</dbReference>
<dbReference type="AlphaFoldDB" id="F2AZI5"/>
<evidence type="ECO:0000313" key="2">
    <source>
        <dbReference type="Proteomes" id="UP000006222"/>
    </source>
</evidence>
<comment type="caution">
    <text evidence="1">The sequence shown here is derived from an EMBL/GenBank/DDBJ whole genome shotgun (WGS) entry which is preliminary data.</text>
</comment>
<gene>
    <name evidence="1" type="ORF">RBWH47_05700</name>
</gene>
<dbReference type="Proteomes" id="UP000006222">
    <property type="component" value="Unassembled WGS sequence"/>
</dbReference>
<accession>F2AZI5</accession>
<dbReference type="PATRIC" id="fig|991778.3.peg.5444"/>